<protein>
    <submittedName>
        <fullName evidence="1">Uncharacterized protein</fullName>
    </submittedName>
</protein>
<dbReference type="KEGG" id="more:E1B28_005188"/>
<dbReference type="EMBL" id="CM032182">
    <property type="protein sequence ID" value="KAG7097877.1"/>
    <property type="molecule type" value="Genomic_DNA"/>
</dbReference>
<reference evidence="1" key="1">
    <citation type="journal article" date="2021" name="Genome Biol. Evol.">
        <title>The assembled and annotated genome of the fairy-ring fungus Marasmius oreades.</title>
        <authorList>
            <person name="Hiltunen M."/>
            <person name="Ament-Velasquez S.L."/>
            <person name="Johannesson H."/>
        </authorList>
    </citation>
    <scope>NUCLEOTIDE SEQUENCE</scope>
    <source>
        <strain evidence="1">03SP1</strain>
    </source>
</reference>
<organism evidence="1 2">
    <name type="scientific">Marasmius oreades</name>
    <name type="common">fairy-ring Marasmius</name>
    <dbReference type="NCBI Taxonomy" id="181124"/>
    <lineage>
        <taxon>Eukaryota</taxon>
        <taxon>Fungi</taxon>
        <taxon>Dikarya</taxon>
        <taxon>Basidiomycota</taxon>
        <taxon>Agaricomycotina</taxon>
        <taxon>Agaricomycetes</taxon>
        <taxon>Agaricomycetidae</taxon>
        <taxon>Agaricales</taxon>
        <taxon>Marasmiineae</taxon>
        <taxon>Marasmiaceae</taxon>
        <taxon>Marasmius</taxon>
    </lineage>
</organism>
<dbReference type="OrthoDB" id="6718861at2759"/>
<evidence type="ECO:0000313" key="1">
    <source>
        <dbReference type="EMBL" id="KAG7097877.1"/>
    </source>
</evidence>
<dbReference type="RefSeq" id="XP_043014347.1">
    <property type="nucleotide sequence ID" value="XM_043149739.1"/>
</dbReference>
<proteinExistence type="predicted"/>
<dbReference type="AlphaFoldDB" id="A0A9P7V084"/>
<dbReference type="Proteomes" id="UP001049176">
    <property type="component" value="Chromosome 2"/>
</dbReference>
<dbReference type="GeneID" id="66074264"/>
<comment type="caution">
    <text evidence="1">The sequence shown here is derived from an EMBL/GenBank/DDBJ whole genome shotgun (WGS) entry which is preliminary data.</text>
</comment>
<name>A0A9P7V084_9AGAR</name>
<sequence>MQDQYPLGAYKTFRKLPTSLRVAKSLTVQELKYVPEATQCSVLYSVERMIAKVCPDNLTKPTLVAISDVARYTLLKALELAATIVSLSSTSS</sequence>
<gene>
    <name evidence="1" type="ORF">E1B28_005188</name>
</gene>
<accession>A0A9P7V084</accession>
<keyword evidence="2" id="KW-1185">Reference proteome</keyword>
<evidence type="ECO:0000313" key="2">
    <source>
        <dbReference type="Proteomes" id="UP001049176"/>
    </source>
</evidence>